<reference evidence="1 2" key="1">
    <citation type="submission" date="2023-06" db="EMBL/GenBank/DDBJ databases">
        <authorList>
            <person name="Oyuntsetseg B."/>
            <person name="Kim S.B."/>
        </authorList>
    </citation>
    <scope>NUCLEOTIDE SEQUENCE [LARGE SCALE GENOMIC DNA]</scope>
    <source>
        <strain evidence="1 2">4-36</strain>
    </source>
</reference>
<name>A0A9Y2NB31_9PSEU</name>
<dbReference type="RefSeq" id="WP_285994521.1">
    <property type="nucleotide sequence ID" value="NZ_CP127295.1"/>
</dbReference>
<dbReference type="EMBL" id="CP127295">
    <property type="protein sequence ID" value="WIX98036.1"/>
    <property type="molecule type" value="Genomic_DNA"/>
</dbReference>
<gene>
    <name evidence="1" type="ORF">QRX60_28620</name>
</gene>
<evidence type="ECO:0000313" key="2">
    <source>
        <dbReference type="Proteomes" id="UP001239397"/>
    </source>
</evidence>
<dbReference type="KEGG" id="amog:QRX60_28620"/>
<protein>
    <submittedName>
        <fullName evidence="1">Uncharacterized protein</fullName>
    </submittedName>
</protein>
<accession>A0A9Y2NB31</accession>
<proteinExistence type="predicted"/>
<keyword evidence="2" id="KW-1185">Reference proteome</keyword>
<evidence type="ECO:0000313" key="1">
    <source>
        <dbReference type="EMBL" id="WIX98036.1"/>
    </source>
</evidence>
<dbReference type="Proteomes" id="UP001239397">
    <property type="component" value="Chromosome"/>
</dbReference>
<organism evidence="1 2">
    <name type="scientific">Amycolatopsis mongoliensis</name>
    <dbReference type="NCBI Taxonomy" id="715475"/>
    <lineage>
        <taxon>Bacteria</taxon>
        <taxon>Bacillati</taxon>
        <taxon>Actinomycetota</taxon>
        <taxon>Actinomycetes</taxon>
        <taxon>Pseudonocardiales</taxon>
        <taxon>Pseudonocardiaceae</taxon>
        <taxon>Amycolatopsis</taxon>
    </lineage>
</organism>
<dbReference type="AlphaFoldDB" id="A0A9Y2NB31"/>
<sequence length="76" mass="8165">MSSTVTARPDDGTAALIRLLDAVDTLSGAADLHAARLSHSALPRRWPLPRTWFRRCSPGCLALGERGADILLARVT</sequence>